<evidence type="ECO:0000256" key="1">
    <source>
        <dbReference type="RuleBase" id="RU363097"/>
    </source>
</evidence>
<reference evidence="3" key="2">
    <citation type="submission" date="2021-01" db="UniProtKB">
        <authorList>
            <consortium name="EnsemblPlants"/>
        </authorList>
    </citation>
    <scope>IDENTIFICATION</scope>
</reference>
<dbReference type="EnsemblPlants" id="QL10p053620:mrna">
    <property type="protein sequence ID" value="QL10p053620:mrna"/>
    <property type="gene ID" value="QL10p053620"/>
</dbReference>
<dbReference type="PANTHER" id="PTHR11011">
    <property type="entry name" value="MALE STERILITY PROTEIN 2-RELATED"/>
    <property type="match status" value="1"/>
</dbReference>
<comment type="function">
    <text evidence="1">Catalyzes the reduction of fatty acyl-CoA to fatty alcohols.</text>
</comment>
<dbReference type="EC" id="1.2.1.84" evidence="1"/>
<proteinExistence type="inferred from homology"/>
<evidence type="ECO:0000313" key="4">
    <source>
        <dbReference type="Proteomes" id="UP000594261"/>
    </source>
</evidence>
<dbReference type="SUPFAM" id="SSF51735">
    <property type="entry name" value="NAD(P)-binding Rossmann-fold domains"/>
    <property type="match status" value="1"/>
</dbReference>
<dbReference type="Gramene" id="QL10p053620:mrna">
    <property type="protein sequence ID" value="QL10p053620:mrna"/>
    <property type="gene ID" value="QL10p053620"/>
</dbReference>
<protein>
    <recommendedName>
        <fullName evidence="1">Fatty acyl-CoA reductase</fullName>
        <ecNumber evidence="1">1.2.1.84</ecNumber>
    </recommendedName>
</protein>
<keyword evidence="1" id="KW-0443">Lipid metabolism</keyword>
<comment type="catalytic activity">
    <reaction evidence="1">
        <text>a long-chain fatty acyl-CoA + 2 NADPH + 2 H(+) = a long-chain primary fatty alcohol + 2 NADP(+) + CoA</text>
        <dbReference type="Rhea" id="RHEA:52716"/>
        <dbReference type="ChEBI" id="CHEBI:15378"/>
        <dbReference type="ChEBI" id="CHEBI:57287"/>
        <dbReference type="ChEBI" id="CHEBI:57783"/>
        <dbReference type="ChEBI" id="CHEBI:58349"/>
        <dbReference type="ChEBI" id="CHEBI:77396"/>
        <dbReference type="ChEBI" id="CHEBI:83139"/>
        <dbReference type="EC" id="1.2.1.84"/>
    </reaction>
</comment>
<accession>A0A7N2MRP6</accession>
<dbReference type="GO" id="GO:0080019">
    <property type="term" value="F:alcohol-forming very long-chain fatty acyl-CoA reductase activity"/>
    <property type="evidence" value="ECO:0007669"/>
    <property type="project" value="InterPro"/>
</dbReference>
<keyword evidence="1" id="KW-0560">Oxidoreductase</keyword>
<evidence type="ECO:0000259" key="2">
    <source>
        <dbReference type="Pfam" id="PF07993"/>
    </source>
</evidence>
<feature type="domain" description="Thioester reductase (TE)" evidence="2">
    <location>
        <begin position="128"/>
        <end position="257"/>
    </location>
</feature>
<dbReference type="InterPro" id="IPR036291">
    <property type="entry name" value="NAD(P)-bd_dom_sf"/>
</dbReference>
<dbReference type="AlphaFoldDB" id="A0A7N2MRP6"/>
<dbReference type="GO" id="GO:0010345">
    <property type="term" value="P:suberin biosynthetic process"/>
    <property type="evidence" value="ECO:0007669"/>
    <property type="project" value="TreeGrafter"/>
</dbReference>
<dbReference type="InterPro" id="IPR013120">
    <property type="entry name" value="FAR_NAD-bd"/>
</dbReference>
<reference evidence="3 4" key="1">
    <citation type="journal article" date="2016" name="G3 (Bethesda)">
        <title>First Draft Assembly and Annotation of the Genome of a California Endemic Oak Quercus lobata Nee (Fagaceae).</title>
        <authorList>
            <person name="Sork V.L."/>
            <person name="Fitz-Gibbon S.T."/>
            <person name="Puiu D."/>
            <person name="Crepeau M."/>
            <person name="Gugger P.F."/>
            <person name="Sherman R."/>
            <person name="Stevens K."/>
            <person name="Langley C.H."/>
            <person name="Pellegrini M."/>
            <person name="Salzberg S.L."/>
        </authorList>
    </citation>
    <scope>NUCLEOTIDE SEQUENCE [LARGE SCALE GENOMIC DNA]</scope>
    <source>
        <strain evidence="3 4">cv. SW786</strain>
    </source>
</reference>
<organism evidence="3 4">
    <name type="scientific">Quercus lobata</name>
    <name type="common">Valley oak</name>
    <dbReference type="NCBI Taxonomy" id="97700"/>
    <lineage>
        <taxon>Eukaryota</taxon>
        <taxon>Viridiplantae</taxon>
        <taxon>Streptophyta</taxon>
        <taxon>Embryophyta</taxon>
        <taxon>Tracheophyta</taxon>
        <taxon>Spermatophyta</taxon>
        <taxon>Magnoliopsida</taxon>
        <taxon>eudicotyledons</taxon>
        <taxon>Gunneridae</taxon>
        <taxon>Pentapetalae</taxon>
        <taxon>rosids</taxon>
        <taxon>fabids</taxon>
        <taxon>Fagales</taxon>
        <taxon>Fagaceae</taxon>
        <taxon>Quercus</taxon>
    </lineage>
</organism>
<comment type="similarity">
    <text evidence="1">Belongs to the fatty acyl-CoA reductase family.</text>
</comment>
<dbReference type="GO" id="GO:0035336">
    <property type="term" value="P:long-chain fatty-acyl-CoA metabolic process"/>
    <property type="evidence" value="ECO:0007669"/>
    <property type="project" value="TreeGrafter"/>
</dbReference>
<keyword evidence="1" id="KW-0444">Lipid biosynthesis</keyword>
<dbReference type="PANTHER" id="PTHR11011:SF99">
    <property type="entry name" value="FATTY ACYL-COA REDUCTASE 3"/>
    <property type="match status" value="1"/>
</dbReference>
<dbReference type="InterPro" id="IPR026055">
    <property type="entry name" value="FAR"/>
</dbReference>
<keyword evidence="4" id="KW-1185">Reference proteome</keyword>
<dbReference type="Pfam" id="PF07993">
    <property type="entry name" value="NAD_binding_4"/>
    <property type="match status" value="1"/>
</dbReference>
<dbReference type="InParanoid" id="A0A7N2MRP6"/>
<evidence type="ECO:0000313" key="3">
    <source>
        <dbReference type="EnsemblPlants" id="QL10p053620:mrna"/>
    </source>
</evidence>
<dbReference type="EMBL" id="LRBV02000010">
    <property type="status" value="NOT_ANNOTATED_CDS"/>
    <property type="molecule type" value="Genomic_DNA"/>
</dbReference>
<keyword evidence="1" id="KW-0521">NADP</keyword>
<dbReference type="Proteomes" id="UP000594261">
    <property type="component" value="Chromosome 10"/>
</dbReference>
<dbReference type="Gene3D" id="3.40.50.720">
    <property type="entry name" value="NAD(P)-binding Rossmann-like Domain"/>
    <property type="match status" value="1"/>
</dbReference>
<dbReference type="GO" id="GO:0102965">
    <property type="term" value="F:alcohol-forming long-chain fatty acyl-CoA reductase activity"/>
    <property type="evidence" value="ECO:0007669"/>
    <property type="project" value="UniProtKB-EC"/>
</dbReference>
<name>A0A7N2MRP6_QUELO</name>
<sequence>MCPLCDSDDESATHLFIHCPFSRACWYGSHLAIQSSKVVAVFVQQWVSNTILEHRHMEEENMKCLQLFFIIIWYQEAFALSNCTNGRSDGPRVQVHELGGHWELIIKIAGVRQKRVKWSAYAYEAINMFVEKILRVQPNVKRLYLLVRALDNESVTQSFREEVIEKDIFRVLRNNLGANLESFIFERVTPISCDISDDNFGIKDSILREEMWKEIDMVLNSGATTNFDERYDVAFGVNTYGALHVLNFAKKCIKLKLMCLAKRGVTYLRAHYTWKTGQREPQD</sequence>